<keyword evidence="3" id="KW-0227">DNA damage</keyword>
<dbReference type="CDD" id="cd00085">
    <property type="entry name" value="HNHc"/>
    <property type="match status" value="1"/>
</dbReference>
<dbReference type="Pfam" id="PF00488">
    <property type="entry name" value="MutS_V"/>
    <property type="match status" value="1"/>
</dbReference>
<dbReference type="Pfam" id="PF05192">
    <property type="entry name" value="MutS_III"/>
    <property type="match status" value="1"/>
</dbReference>
<evidence type="ECO:0000313" key="8">
    <source>
        <dbReference type="EMBL" id="QHS94923.1"/>
    </source>
</evidence>
<evidence type="ECO:0000256" key="3">
    <source>
        <dbReference type="ARBA" id="ARBA00022763"/>
    </source>
</evidence>
<dbReference type="Gene3D" id="1.10.1420.10">
    <property type="match status" value="1"/>
</dbReference>
<dbReference type="GO" id="GO:0005524">
    <property type="term" value="F:ATP binding"/>
    <property type="evidence" value="ECO:0007669"/>
    <property type="project" value="UniProtKB-KW"/>
</dbReference>
<dbReference type="InterPro" id="IPR036678">
    <property type="entry name" value="MutS_con_dom_sf"/>
</dbReference>
<dbReference type="InterPro" id="IPR045076">
    <property type="entry name" value="MutS"/>
</dbReference>
<dbReference type="Pfam" id="PF01624">
    <property type="entry name" value="MutS_I"/>
    <property type="match status" value="1"/>
</dbReference>
<keyword evidence="2" id="KW-0547">Nucleotide-binding</keyword>
<dbReference type="SUPFAM" id="SSF53150">
    <property type="entry name" value="DNA repair protein MutS, domain II"/>
    <property type="match status" value="1"/>
</dbReference>
<dbReference type="AlphaFoldDB" id="A0A6C0BUK2"/>
<evidence type="ECO:0008006" key="9">
    <source>
        <dbReference type="Google" id="ProtNLM"/>
    </source>
</evidence>
<dbReference type="InterPro" id="IPR017261">
    <property type="entry name" value="DNA_mismatch_repair_MutS/MSH"/>
</dbReference>
<dbReference type="InterPro" id="IPR003615">
    <property type="entry name" value="HNH_nuc"/>
</dbReference>
<organism evidence="8">
    <name type="scientific">viral metagenome</name>
    <dbReference type="NCBI Taxonomy" id="1070528"/>
    <lineage>
        <taxon>unclassified sequences</taxon>
        <taxon>metagenomes</taxon>
        <taxon>organismal metagenomes</taxon>
    </lineage>
</organism>
<reference evidence="8" key="1">
    <citation type="journal article" date="2020" name="Nature">
        <title>Giant virus diversity and host interactions through global metagenomics.</title>
        <authorList>
            <person name="Schulz F."/>
            <person name="Roux S."/>
            <person name="Paez-Espino D."/>
            <person name="Jungbluth S."/>
            <person name="Walsh D.A."/>
            <person name="Denef V.J."/>
            <person name="McMahon K.D."/>
            <person name="Konstantinidis K.T."/>
            <person name="Eloe-Fadrosh E.A."/>
            <person name="Kyrpides N.C."/>
            <person name="Woyke T."/>
        </authorList>
    </citation>
    <scope>NUCLEOTIDE SEQUENCE</scope>
    <source>
        <strain evidence="8">GVMAG-M-3300018428-16</strain>
    </source>
</reference>
<dbReference type="GO" id="GO:0006298">
    <property type="term" value="P:mismatch repair"/>
    <property type="evidence" value="ECO:0007669"/>
    <property type="project" value="InterPro"/>
</dbReference>
<dbReference type="GO" id="GO:0140664">
    <property type="term" value="F:ATP-dependent DNA damage sensor activity"/>
    <property type="evidence" value="ECO:0007669"/>
    <property type="project" value="InterPro"/>
</dbReference>
<evidence type="ECO:0000256" key="5">
    <source>
        <dbReference type="ARBA" id="ARBA00023125"/>
    </source>
</evidence>
<dbReference type="PIRSF" id="PIRSF037677">
    <property type="entry name" value="DNA_mis_repair_Msh6"/>
    <property type="match status" value="1"/>
</dbReference>
<evidence type="ECO:0000256" key="2">
    <source>
        <dbReference type="ARBA" id="ARBA00022741"/>
    </source>
</evidence>
<evidence type="ECO:0000256" key="4">
    <source>
        <dbReference type="ARBA" id="ARBA00022840"/>
    </source>
</evidence>
<dbReference type="SMART" id="SM00534">
    <property type="entry name" value="MUTSac"/>
    <property type="match status" value="1"/>
</dbReference>
<dbReference type="InterPro" id="IPR027417">
    <property type="entry name" value="P-loop_NTPase"/>
</dbReference>
<dbReference type="SUPFAM" id="SSF52540">
    <property type="entry name" value="P-loop containing nucleoside triphosphate hydrolases"/>
    <property type="match status" value="1"/>
</dbReference>
<dbReference type="PANTHER" id="PTHR11361:SF148">
    <property type="entry name" value="DNA MISMATCH REPAIR PROTEIN MSH6"/>
    <property type="match status" value="1"/>
</dbReference>
<evidence type="ECO:0000259" key="6">
    <source>
        <dbReference type="SMART" id="SM00533"/>
    </source>
</evidence>
<dbReference type="SMART" id="SM00533">
    <property type="entry name" value="MUTSd"/>
    <property type="match status" value="1"/>
</dbReference>
<keyword evidence="4" id="KW-0067">ATP-binding</keyword>
<dbReference type="PANTHER" id="PTHR11361">
    <property type="entry name" value="DNA MISMATCH REPAIR PROTEIN MUTS FAMILY MEMBER"/>
    <property type="match status" value="1"/>
</dbReference>
<keyword evidence="5" id="KW-0238">DNA-binding</keyword>
<dbReference type="GO" id="GO:0030983">
    <property type="term" value="F:mismatched DNA binding"/>
    <property type="evidence" value="ECO:0007669"/>
    <property type="project" value="InterPro"/>
</dbReference>
<dbReference type="SUPFAM" id="SSF55271">
    <property type="entry name" value="DNA repair protein MutS, domain I"/>
    <property type="match status" value="1"/>
</dbReference>
<dbReference type="GO" id="GO:0032301">
    <property type="term" value="C:MutSalpha complex"/>
    <property type="evidence" value="ECO:0007669"/>
    <property type="project" value="TreeGrafter"/>
</dbReference>
<comment type="similarity">
    <text evidence="1">Belongs to the DNA mismatch repair MutS family.</text>
</comment>
<dbReference type="InterPro" id="IPR007696">
    <property type="entry name" value="DNA_mismatch_repair_MutS_core"/>
</dbReference>
<dbReference type="EMBL" id="MN739235">
    <property type="protein sequence ID" value="QHS94923.1"/>
    <property type="molecule type" value="Genomic_DNA"/>
</dbReference>
<feature type="domain" description="DNA mismatch repair proteins mutS family" evidence="7">
    <location>
        <begin position="683"/>
        <end position="873"/>
    </location>
</feature>
<evidence type="ECO:0000256" key="1">
    <source>
        <dbReference type="ARBA" id="ARBA00006271"/>
    </source>
</evidence>
<evidence type="ECO:0000259" key="7">
    <source>
        <dbReference type="SMART" id="SM00534"/>
    </source>
</evidence>
<dbReference type="SUPFAM" id="SSF48334">
    <property type="entry name" value="DNA repair protein MutS, domain III"/>
    <property type="match status" value="1"/>
</dbReference>
<dbReference type="InterPro" id="IPR016151">
    <property type="entry name" value="DNA_mismatch_repair_MutS_N"/>
</dbReference>
<dbReference type="Gene3D" id="3.40.1170.10">
    <property type="entry name" value="DNA repair protein MutS, domain I"/>
    <property type="match status" value="1"/>
</dbReference>
<dbReference type="InterPro" id="IPR000432">
    <property type="entry name" value="DNA_mismatch_repair_MutS_C"/>
</dbReference>
<dbReference type="InterPro" id="IPR007695">
    <property type="entry name" value="DNA_mismatch_repair_MutS-lik_N"/>
</dbReference>
<protein>
    <recommendedName>
        <fullName evidence="9">DNA mismatch repair proteins mutS family domain-containing protein</fullName>
    </recommendedName>
</protein>
<proteinExistence type="inferred from homology"/>
<name>A0A6C0BUK2_9ZZZZ</name>
<dbReference type="InterPro" id="IPR036187">
    <property type="entry name" value="DNA_mismatch_repair_MutS_sf"/>
</dbReference>
<dbReference type="Gene3D" id="3.40.50.300">
    <property type="entry name" value="P-loop containing nucleotide triphosphate hydrolases"/>
    <property type="match status" value="1"/>
</dbReference>
<feature type="domain" description="DNA mismatch repair protein MutS core" evidence="6">
    <location>
        <begin position="328"/>
        <end position="667"/>
    </location>
</feature>
<accession>A0A6C0BUK2</accession>
<sequence>MSSNKKEKESIFKLYFDLTDKYKKEYGERTVVLLQVGSFYEIYGMKDNNGTLLGSNIQEISSSCHLNIRPKQLKYNDKDIVMAGIPDKPGTLEKYLTYINNSGFTSVIWSQDENDPTIRSFNQVISPGTYFSSNEMNISNNICCIWLEVTKATKQKNPILYCGISNVNNTTGDTCLYEYETIYSKSHTIYDELQRFISIKTPSEVIIISSFNDDEVNKVIQYSNINTNTIHIIDENDSICKKCCEQVYQYETFFNYFKTKIYISDSNIMEKTTALQSITFLLDFIYKHNPSLTRNINYPSFENNNTNLILANHTLQQLNIIPDNKYTGRLSSLVNLLNFCKTSIGRRRYEYDLTHPTTVSIDLKREYNMTEFLLNNFGIVDFIRNIFNVYDLAYLVRKIVMKKISPLEITFILKSIEITREVYIHTKSYKEFVEYLDFKFDNNNIFDETTNIIEEIKKAYNIDICENIELYDIEDNIFNSNYDTELDQYVDQYNYYMETLNHYRSVCDKAIKSNEKKTTSNEYVKIESIDKKGLCLITTKTRFGKLIKSKHILENEGIDCVTSEPSTQNNVIIESNSIKVILKEINELKKNIKNKVNSLHLKFLDFLIDHQQHLNNIIKYIEIIDNVQNKAFVAKKYNYYKPSVLSLLSSSSYISVKDIRHPLIENLHSDEYVSNDLEIGRENSGILLYGTNAVGKTSLIRAVGMSIIMAQSGYYVPASHFEFVPYRKIFSRILNNDNLFKGLSTFAVEMSELNVILKECDENSLILGDELCSGTEMDSAKAIFVSGLQVIHEKKSSFMFATHLHEIATYSEIESMERLSMKHMTVQYDRVKDTLIYDRKLKDGPGESMYGLEVCKSLNMPTHFLENAYELRNKYIDSVSILDSRKSRYNSKKLLNMCEKCKKNPAIETHHIIQQKYANNSGFIGDLHKNHLSNLIGLCEKCHQKEHYNVEKI</sequence>